<feature type="transmembrane region" description="Helical" evidence="6">
    <location>
        <begin position="325"/>
        <end position="346"/>
    </location>
</feature>
<feature type="transmembrane region" description="Helical" evidence="6">
    <location>
        <begin position="72"/>
        <end position="91"/>
    </location>
</feature>
<dbReference type="EMBL" id="MBTF01000007">
    <property type="protein sequence ID" value="OOQ60438.1"/>
    <property type="molecule type" value="Genomic_DNA"/>
</dbReference>
<dbReference type="Gene3D" id="1.20.1250.20">
    <property type="entry name" value="MFS general substrate transporter like domains"/>
    <property type="match status" value="1"/>
</dbReference>
<evidence type="ECO:0000256" key="6">
    <source>
        <dbReference type="SAM" id="Phobius"/>
    </source>
</evidence>
<evidence type="ECO:0000256" key="1">
    <source>
        <dbReference type="ARBA" id="ARBA00004141"/>
    </source>
</evidence>
<feature type="transmembrane region" description="Helical" evidence="6">
    <location>
        <begin position="299"/>
        <end position="319"/>
    </location>
</feature>
<evidence type="ECO:0000313" key="8">
    <source>
        <dbReference type="Proteomes" id="UP000189739"/>
    </source>
</evidence>
<feature type="transmembrane region" description="Helical" evidence="6">
    <location>
        <begin position="358"/>
        <end position="381"/>
    </location>
</feature>
<dbReference type="PANTHER" id="PTHR12778">
    <property type="entry name" value="SOLUTE CARRIER FAMILY 33 ACETYL-COA TRANSPORTER -RELATED"/>
    <property type="match status" value="1"/>
</dbReference>
<gene>
    <name evidence="7" type="ORF">BC343_25295</name>
</gene>
<feature type="transmembrane region" description="Helical" evidence="6">
    <location>
        <begin position="103"/>
        <end position="126"/>
    </location>
</feature>
<protein>
    <recommendedName>
        <fullName evidence="9">MFS transporter</fullName>
    </recommendedName>
</protein>
<evidence type="ECO:0000256" key="4">
    <source>
        <dbReference type="ARBA" id="ARBA00022989"/>
    </source>
</evidence>
<sequence>MRYVTFLYLYVMQGVPAGFALTAMANYFTGKGLSSQSVGSFVAIVGIPWVLQFFWGPIIDRYQYSVIGHRKQWIVLTQLMALIASLGLLYINNPIGELTTVSAAFFIHSIFASVQDASVDALAISIVPENERGRVNAFMRGGFLAGIALGSAGLSLVLYHYGFHAAVLSQSALLFILTTFTFFTKLDPADRYLPNFRQRTSDKTNVKENPKLGWLFRQLFSGLMKKDNFNTFIVIATVYTCNGVFIRSFSFYLIHNLKWQYNDVSVLQGGWCTIATIAITVIGGIIADKLVPTILQLRVMIGIGLFLIILGLSHNLWLFKPYSGTGLILWNLADPMFSVAAMPILMSLCIQKVEGSQFTAYMALVNLCDVVGAYLSGWMMAITPAPTIGLICGVAVLFLGVWGYVRRKRELSIKPF</sequence>
<feature type="transmembrane region" description="Helical" evidence="6">
    <location>
        <begin position="7"/>
        <end position="28"/>
    </location>
</feature>
<evidence type="ECO:0000256" key="3">
    <source>
        <dbReference type="ARBA" id="ARBA00022692"/>
    </source>
</evidence>
<keyword evidence="2" id="KW-0813">Transport</keyword>
<proteinExistence type="predicted"/>
<dbReference type="GO" id="GO:0022857">
    <property type="term" value="F:transmembrane transporter activity"/>
    <property type="evidence" value="ECO:0007669"/>
    <property type="project" value="InterPro"/>
</dbReference>
<name>A0A1S9PIN7_9SPHI</name>
<comment type="subcellular location">
    <subcellularLocation>
        <location evidence="1">Membrane</location>
        <topology evidence="1">Multi-pass membrane protein</topology>
    </subcellularLocation>
</comment>
<keyword evidence="4 6" id="KW-1133">Transmembrane helix</keyword>
<dbReference type="InterPro" id="IPR004752">
    <property type="entry name" value="AmpG_permease/AT-1"/>
</dbReference>
<dbReference type="Proteomes" id="UP000189739">
    <property type="component" value="Unassembled WGS sequence"/>
</dbReference>
<keyword evidence="8" id="KW-1185">Reference proteome</keyword>
<accession>A0A1S9PIN7</accession>
<feature type="transmembrane region" description="Helical" evidence="6">
    <location>
        <begin position="165"/>
        <end position="183"/>
    </location>
</feature>
<organism evidence="7 8">
    <name type="scientific">Mucilaginibacter pedocola</name>
    <dbReference type="NCBI Taxonomy" id="1792845"/>
    <lineage>
        <taxon>Bacteria</taxon>
        <taxon>Pseudomonadati</taxon>
        <taxon>Bacteroidota</taxon>
        <taxon>Sphingobacteriia</taxon>
        <taxon>Sphingobacteriales</taxon>
        <taxon>Sphingobacteriaceae</taxon>
        <taxon>Mucilaginibacter</taxon>
    </lineage>
</organism>
<reference evidence="7 8" key="1">
    <citation type="submission" date="2016-07" db="EMBL/GenBank/DDBJ databases">
        <title>Genomic analysis of zinc-resistant bacterium Mucilaginibacter pedocola TBZ30.</title>
        <authorList>
            <person name="Huang J."/>
            <person name="Tang J."/>
        </authorList>
    </citation>
    <scope>NUCLEOTIDE SEQUENCE [LARGE SCALE GENOMIC DNA]</scope>
    <source>
        <strain evidence="7 8">TBZ30</strain>
    </source>
</reference>
<keyword evidence="3 6" id="KW-0812">Transmembrane</keyword>
<dbReference type="Pfam" id="PF07690">
    <property type="entry name" value="MFS_1"/>
    <property type="match status" value="1"/>
</dbReference>
<keyword evidence="5 6" id="KW-0472">Membrane</keyword>
<feature type="transmembrane region" description="Helical" evidence="6">
    <location>
        <begin position="232"/>
        <end position="254"/>
    </location>
</feature>
<dbReference type="SUPFAM" id="SSF103473">
    <property type="entry name" value="MFS general substrate transporter"/>
    <property type="match status" value="1"/>
</dbReference>
<feature type="transmembrane region" description="Helical" evidence="6">
    <location>
        <begin position="138"/>
        <end position="159"/>
    </location>
</feature>
<dbReference type="AlphaFoldDB" id="A0A1S9PIN7"/>
<dbReference type="InterPro" id="IPR011701">
    <property type="entry name" value="MFS"/>
</dbReference>
<feature type="transmembrane region" description="Helical" evidence="6">
    <location>
        <begin position="40"/>
        <end position="60"/>
    </location>
</feature>
<evidence type="ECO:0000256" key="2">
    <source>
        <dbReference type="ARBA" id="ARBA00022448"/>
    </source>
</evidence>
<evidence type="ECO:0008006" key="9">
    <source>
        <dbReference type="Google" id="ProtNLM"/>
    </source>
</evidence>
<dbReference type="InterPro" id="IPR036259">
    <property type="entry name" value="MFS_trans_sf"/>
</dbReference>
<evidence type="ECO:0000313" key="7">
    <source>
        <dbReference type="EMBL" id="OOQ60438.1"/>
    </source>
</evidence>
<feature type="transmembrane region" description="Helical" evidence="6">
    <location>
        <begin position="387"/>
        <end position="405"/>
    </location>
</feature>
<comment type="caution">
    <text evidence="7">The sequence shown here is derived from an EMBL/GenBank/DDBJ whole genome shotgun (WGS) entry which is preliminary data.</text>
</comment>
<evidence type="ECO:0000256" key="5">
    <source>
        <dbReference type="ARBA" id="ARBA00023136"/>
    </source>
</evidence>
<feature type="transmembrane region" description="Helical" evidence="6">
    <location>
        <begin position="266"/>
        <end position="287"/>
    </location>
</feature>
<dbReference type="GO" id="GO:0016020">
    <property type="term" value="C:membrane"/>
    <property type="evidence" value="ECO:0007669"/>
    <property type="project" value="UniProtKB-SubCell"/>
</dbReference>
<dbReference type="PANTHER" id="PTHR12778:SF10">
    <property type="entry name" value="MAJOR FACILITATOR SUPERFAMILY DOMAIN-CONTAINING PROTEIN 3"/>
    <property type="match status" value="1"/>
</dbReference>
<dbReference type="STRING" id="1792845.BC343_25295"/>